<dbReference type="EMBL" id="JAJCGD010000037">
    <property type="protein sequence ID" value="MCB6829127.1"/>
    <property type="molecule type" value="Genomic_DNA"/>
</dbReference>
<protein>
    <recommendedName>
        <fullName evidence="3">Glycosyl transferase family 8 C-terminal domain-containing protein</fullName>
    </recommendedName>
</protein>
<keyword evidence="2" id="KW-0479">Metal-binding</keyword>
<evidence type="ECO:0000259" key="3">
    <source>
        <dbReference type="Pfam" id="PF08437"/>
    </source>
</evidence>
<dbReference type="GO" id="GO:0008918">
    <property type="term" value="F:lipopolysaccharide 3-alpha-galactosyltransferase activity"/>
    <property type="evidence" value="ECO:0007669"/>
    <property type="project" value="InterPro"/>
</dbReference>
<dbReference type="AlphaFoldDB" id="A0AAW4U605"/>
<dbReference type="GO" id="GO:0046872">
    <property type="term" value="F:metal ion binding"/>
    <property type="evidence" value="ECO:0007669"/>
    <property type="project" value="UniProtKB-KW"/>
</dbReference>
<evidence type="ECO:0000256" key="2">
    <source>
        <dbReference type="ARBA" id="ARBA00022723"/>
    </source>
</evidence>
<evidence type="ECO:0000313" key="5">
    <source>
        <dbReference type="Proteomes" id="UP001198190"/>
    </source>
</evidence>
<feature type="domain" description="Glycosyl transferase family 8 C-terminal" evidence="3">
    <location>
        <begin position="15"/>
        <end position="67"/>
    </location>
</feature>
<comment type="caution">
    <text evidence="4">The sequence shown here is derived from an EMBL/GenBank/DDBJ whole genome shotgun (WGS) entry which is preliminary data.</text>
</comment>
<dbReference type="Proteomes" id="UP001198190">
    <property type="component" value="Unassembled WGS sequence"/>
</dbReference>
<name>A0AAW4U605_9FIRM</name>
<reference evidence="4" key="1">
    <citation type="submission" date="2021-10" db="EMBL/GenBank/DDBJ databases">
        <title>Collection of gut derived symbiotic bacterial strains cultured from healthy donors.</title>
        <authorList>
            <person name="Lin H."/>
            <person name="Littmann E."/>
            <person name="Claire K."/>
            <person name="Pamer E."/>
        </authorList>
    </citation>
    <scope>NUCLEOTIDE SEQUENCE</scope>
    <source>
        <strain evidence="4">MSK.7.16</strain>
    </source>
</reference>
<gene>
    <name evidence="4" type="ORF">LIY65_10535</name>
</gene>
<accession>A0AAW4U605</accession>
<dbReference type="RefSeq" id="WP_227153265.1">
    <property type="nucleotide sequence ID" value="NZ_JAJCGD010000037.1"/>
</dbReference>
<comment type="similarity">
    <text evidence="1">Belongs to the glycosyltransferase 8 family.</text>
</comment>
<evidence type="ECO:0000313" key="4">
    <source>
        <dbReference type="EMBL" id="MCB6829127.1"/>
    </source>
</evidence>
<evidence type="ECO:0000256" key="1">
    <source>
        <dbReference type="ARBA" id="ARBA00006351"/>
    </source>
</evidence>
<organism evidence="4 5">
    <name type="scientific">Megamonas funiformis</name>
    <dbReference type="NCBI Taxonomy" id="437897"/>
    <lineage>
        <taxon>Bacteria</taxon>
        <taxon>Bacillati</taxon>
        <taxon>Bacillota</taxon>
        <taxon>Negativicutes</taxon>
        <taxon>Selenomonadales</taxon>
        <taxon>Selenomonadaceae</taxon>
        <taxon>Megamonas</taxon>
    </lineage>
</organism>
<dbReference type="Pfam" id="PF08437">
    <property type="entry name" value="Glyco_transf_8C"/>
    <property type="match status" value="1"/>
</dbReference>
<proteinExistence type="inferred from homology"/>
<sequence>MCWSLSPNCNEFNKNLYQYYEKQTPWSGLPPTLPRNYKEMEFYAKCLRKHKYYIKSFHWYLKYLLAKIKYLIKKY</sequence>
<dbReference type="InterPro" id="IPR013645">
    <property type="entry name" value="Glyco_transf_8N"/>
</dbReference>